<dbReference type="Pfam" id="PF10551">
    <property type="entry name" value="MULE"/>
    <property type="match status" value="1"/>
</dbReference>
<evidence type="ECO:0000313" key="8">
    <source>
        <dbReference type="RefSeq" id="XP_052116559.1"/>
    </source>
</evidence>
<dbReference type="InterPro" id="IPR018289">
    <property type="entry name" value="MULE_transposase_dom"/>
</dbReference>
<feature type="compositionally biased region" description="Basic and acidic residues" evidence="5">
    <location>
        <begin position="775"/>
        <end position="785"/>
    </location>
</feature>
<proteinExistence type="predicted"/>
<evidence type="ECO:0000313" key="7">
    <source>
        <dbReference type="Proteomes" id="UP000515211"/>
    </source>
</evidence>
<dbReference type="GeneID" id="107484919"/>
<keyword evidence="1" id="KW-0479">Metal-binding</keyword>
<evidence type="ECO:0000259" key="6">
    <source>
        <dbReference type="PROSITE" id="PS50966"/>
    </source>
</evidence>
<dbReference type="GO" id="GO:0008270">
    <property type="term" value="F:zinc ion binding"/>
    <property type="evidence" value="ECO:0007669"/>
    <property type="project" value="UniProtKB-KW"/>
</dbReference>
<organism evidence="7 8">
    <name type="scientific">Arachis duranensis</name>
    <name type="common">Wild peanut</name>
    <dbReference type="NCBI Taxonomy" id="130453"/>
    <lineage>
        <taxon>Eukaryota</taxon>
        <taxon>Viridiplantae</taxon>
        <taxon>Streptophyta</taxon>
        <taxon>Embryophyta</taxon>
        <taxon>Tracheophyta</taxon>
        <taxon>Spermatophyta</taxon>
        <taxon>Magnoliopsida</taxon>
        <taxon>eudicotyledons</taxon>
        <taxon>Gunneridae</taxon>
        <taxon>Pentapetalae</taxon>
        <taxon>rosids</taxon>
        <taxon>fabids</taxon>
        <taxon>Fabales</taxon>
        <taxon>Fabaceae</taxon>
        <taxon>Papilionoideae</taxon>
        <taxon>50 kb inversion clade</taxon>
        <taxon>dalbergioids sensu lato</taxon>
        <taxon>Dalbergieae</taxon>
        <taxon>Pterocarpus clade</taxon>
        <taxon>Arachis</taxon>
    </lineage>
</organism>
<dbReference type="InterPro" id="IPR006564">
    <property type="entry name" value="Znf_PMZ"/>
</dbReference>
<feature type="domain" description="SWIM-type" evidence="6">
    <location>
        <begin position="587"/>
        <end position="623"/>
    </location>
</feature>
<accession>A0A9C6TTA0</accession>
<evidence type="ECO:0000256" key="2">
    <source>
        <dbReference type="ARBA" id="ARBA00022771"/>
    </source>
</evidence>
<dbReference type="RefSeq" id="XP_052116559.1">
    <property type="nucleotide sequence ID" value="XM_052260599.1"/>
</dbReference>
<feature type="region of interest" description="Disordered" evidence="5">
    <location>
        <begin position="769"/>
        <end position="788"/>
    </location>
</feature>
<evidence type="ECO:0000256" key="5">
    <source>
        <dbReference type="SAM" id="MobiDB-lite"/>
    </source>
</evidence>
<evidence type="ECO:0000256" key="4">
    <source>
        <dbReference type="PROSITE-ProRule" id="PRU00325"/>
    </source>
</evidence>
<dbReference type="PANTHER" id="PTHR47718">
    <property type="entry name" value="OS01G0519700 PROTEIN"/>
    <property type="match status" value="1"/>
</dbReference>
<dbReference type="AlphaFoldDB" id="A0A9C6TTA0"/>
<evidence type="ECO:0000256" key="3">
    <source>
        <dbReference type="ARBA" id="ARBA00022833"/>
    </source>
</evidence>
<keyword evidence="7" id="KW-1185">Reference proteome</keyword>
<gene>
    <name evidence="8" type="primary">LOC107484919</name>
</gene>
<dbReference type="SMART" id="SM00575">
    <property type="entry name" value="ZnF_PMZ"/>
    <property type="match status" value="1"/>
</dbReference>
<dbReference type="Proteomes" id="UP000515211">
    <property type="component" value="Chromosome 4"/>
</dbReference>
<protein>
    <submittedName>
        <fullName evidence="8">Protein FAR1-RELATED SEQUENCE 5-like</fullName>
    </submittedName>
</protein>
<dbReference type="Pfam" id="PF04434">
    <property type="entry name" value="SWIM"/>
    <property type="match status" value="1"/>
</dbReference>
<dbReference type="KEGG" id="adu:107484919"/>
<dbReference type="Pfam" id="PF03101">
    <property type="entry name" value="FAR1"/>
    <property type="match status" value="1"/>
</dbReference>
<dbReference type="PROSITE" id="PS50966">
    <property type="entry name" value="ZF_SWIM"/>
    <property type="match status" value="1"/>
</dbReference>
<dbReference type="InterPro" id="IPR007527">
    <property type="entry name" value="Znf_SWIM"/>
</dbReference>
<reference evidence="8" key="2">
    <citation type="submission" date="2025-08" db="UniProtKB">
        <authorList>
            <consortium name="RefSeq"/>
        </authorList>
    </citation>
    <scope>IDENTIFICATION</scope>
    <source>
        <tissue evidence="8">Whole plant</tissue>
    </source>
</reference>
<dbReference type="PANTHER" id="PTHR47718:SF13">
    <property type="entry name" value="OS09G0290500 PROTEIN"/>
    <property type="match status" value="1"/>
</dbReference>
<sequence>MEDHIEANYVCAMLLLSFNKDEEHRRTEVEFFKVVRVSRAVDRCRVVFRDMFQEWCPIGGVMSIVEDSSNVLCLHCLADYEDVPKVGMYFGTTEDANQFYQNYAKRVGFVTKIRFTRRVGKDKVPKNQMITCNREGKRKSRVSPIEKTNPRTNYNCPARISIRLNKEGLWIISKVCLDHSHPCDPEMAKLLTRNREMTMHMCRVIERNDEAGVRPSKTYQVLVGEAGGFSKINLMEKDVRNYLSRKVRNVTEEMDAREMLKYFTRMKEMNSDFYFDIELDQNKRLKTIFWADARSRAAYEYFGDIVSFDTTYKTNRYDMPFGSFVGVNHHGNSVLLGCGLLTKENSGSFTWLFNAWLTCMHGKAPKGIITDQCLGIRAGIENVMPETRHRLCIWYITKKIPEKFKRHKRYEELQSDLNNIVWESISEDDFQNQWEDFLIEYGLEDNKWLSDIYEERHRWVPIFLDNFFWAGMRSTQRSESMHSYFDKFINNKSLLIQFVKQYDNCLGWKEQQEREADVEDYKSIIPCATNSLIEKQFQGAYTNAKFKEVQKQFRKKANCILHLMKAVSTSKVYSILEDVSTSKERVYEVNYNAETKDITCMCQMFESRGILCRHSLVVLGHERVREIPRRYILDRWSKLVKRRHSDIKSSHDPSLLNPKTERFDDLCSHSNSVAQFASQTKETSDILHRYLDMAMAECQKHVANSSSNANELDNLLTSEDGGKDALSIFIGGCIISIQDIKSPPYVFTKGRPTNRLGFEKDKMIKKKTKAKKRKNEITEKEDNQHIGDIQSLPFNEQVHPILQDANYNVNEGFKSDSMGASMGGFMSLLNSIHSYQFSNVD</sequence>
<keyword evidence="3" id="KW-0862">Zinc</keyword>
<reference evidence="7" key="1">
    <citation type="journal article" date="2016" name="Nat. Genet.">
        <title>The genome sequences of Arachis duranensis and Arachis ipaensis, the diploid ancestors of cultivated peanut.</title>
        <authorList>
            <person name="Bertioli D.J."/>
            <person name="Cannon S.B."/>
            <person name="Froenicke L."/>
            <person name="Huang G."/>
            <person name="Farmer A.D."/>
            <person name="Cannon E.K."/>
            <person name="Liu X."/>
            <person name="Gao D."/>
            <person name="Clevenger J."/>
            <person name="Dash S."/>
            <person name="Ren L."/>
            <person name="Moretzsohn M.C."/>
            <person name="Shirasawa K."/>
            <person name="Huang W."/>
            <person name="Vidigal B."/>
            <person name="Abernathy B."/>
            <person name="Chu Y."/>
            <person name="Niederhuth C.E."/>
            <person name="Umale P."/>
            <person name="Araujo A.C."/>
            <person name="Kozik A."/>
            <person name="Kim K.D."/>
            <person name="Burow M.D."/>
            <person name="Varshney R.K."/>
            <person name="Wang X."/>
            <person name="Zhang X."/>
            <person name="Barkley N."/>
            <person name="Guimaraes P.M."/>
            <person name="Isobe S."/>
            <person name="Guo B."/>
            <person name="Liao B."/>
            <person name="Stalker H.T."/>
            <person name="Schmitz R.J."/>
            <person name="Scheffler B.E."/>
            <person name="Leal-Bertioli S.C."/>
            <person name="Xun X."/>
            <person name="Jackson S.A."/>
            <person name="Michelmore R."/>
            <person name="Ozias-Akins P."/>
        </authorList>
    </citation>
    <scope>NUCLEOTIDE SEQUENCE [LARGE SCALE GENOMIC DNA]</scope>
    <source>
        <strain evidence="7">cv. V14167</strain>
    </source>
</reference>
<name>A0A9C6TTA0_ARADU</name>
<keyword evidence="2 4" id="KW-0863">Zinc-finger</keyword>
<dbReference type="InterPro" id="IPR004330">
    <property type="entry name" value="FAR1_DNA_bnd_dom"/>
</dbReference>
<evidence type="ECO:0000256" key="1">
    <source>
        <dbReference type="ARBA" id="ARBA00022723"/>
    </source>
</evidence>